<organism evidence="7 8">
    <name type="scientific">Aureobasidium subglaciale (strain EXF-2481)</name>
    <name type="common">Aureobasidium pullulans var. subglaciale</name>
    <dbReference type="NCBI Taxonomy" id="1043005"/>
    <lineage>
        <taxon>Eukaryota</taxon>
        <taxon>Fungi</taxon>
        <taxon>Dikarya</taxon>
        <taxon>Ascomycota</taxon>
        <taxon>Pezizomycotina</taxon>
        <taxon>Dothideomycetes</taxon>
        <taxon>Dothideomycetidae</taxon>
        <taxon>Dothideales</taxon>
        <taxon>Saccotheciaceae</taxon>
        <taxon>Aureobasidium</taxon>
    </lineage>
</organism>
<feature type="active site" description="Nucleophile" evidence="5">
    <location>
        <position position="15"/>
    </location>
</feature>
<sequence length="220" mass="24854">MSQKPKLTLFVDIVSPFAYMAFHVLNRSQIFKQVQITYIPIFLGGVMKACSNTPPINIKNKGAYIESDRKRWSKYANIPMGKNMPEDFPPFTLHVMRALAVVEGKHGEKLTESIAALYKGMWVDGKKIHEHAVFEEILVGVLGEEEAKKVVEESTKKEAKDRLTANTDLAFKEGAFGLPWFLATNKEGVTEKYWGFDHLGQVIEHLGLDRGEAKELRAML</sequence>
<dbReference type="GO" id="GO:0005777">
    <property type="term" value="C:peroxisome"/>
    <property type="evidence" value="ECO:0007669"/>
    <property type="project" value="TreeGrafter"/>
</dbReference>
<name>A0A074YDC4_AURSE</name>
<dbReference type="FunFam" id="3.40.30.10:FF:000096">
    <property type="entry name" value="Glutathione S-transferase kappa"/>
    <property type="match status" value="1"/>
</dbReference>
<dbReference type="OMA" id="ECTNSKG"/>
<dbReference type="EC" id="2.5.1.18" evidence="4"/>
<dbReference type="Proteomes" id="UP000030641">
    <property type="component" value="Unassembled WGS sequence"/>
</dbReference>
<evidence type="ECO:0000256" key="3">
    <source>
        <dbReference type="ARBA" id="ARBA00047960"/>
    </source>
</evidence>
<protein>
    <recommendedName>
        <fullName evidence="4">Glutathione S-transferase kappa</fullName>
        <ecNumber evidence="4">2.5.1.18</ecNumber>
    </recommendedName>
</protein>
<evidence type="ECO:0000256" key="2">
    <source>
        <dbReference type="ARBA" id="ARBA00022679"/>
    </source>
</evidence>
<dbReference type="InterPro" id="IPR036249">
    <property type="entry name" value="Thioredoxin-like_sf"/>
</dbReference>
<dbReference type="AlphaFoldDB" id="A0A074YDC4"/>
<dbReference type="Pfam" id="PF01323">
    <property type="entry name" value="DSBA"/>
    <property type="match status" value="1"/>
</dbReference>
<dbReference type="OrthoDB" id="4664297at2759"/>
<dbReference type="PANTHER" id="PTHR42943">
    <property type="entry name" value="GLUTATHIONE S-TRANSFERASE KAPPA"/>
    <property type="match status" value="1"/>
</dbReference>
<dbReference type="SUPFAM" id="SSF52833">
    <property type="entry name" value="Thioredoxin-like"/>
    <property type="match status" value="1"/>
</dbReference>
<dbReference type="PIRSF" id="PIRSF006386">
    <property type="entry name" value="HCCAis_GSTk"/>
    <property type="match status" value="1"/>
</dbReference>
<feature type="domain" description="DSBA-like thioredoxin" evidence="6">
    <location>
        <begin position="7"/>
        <end position="204"/>
    </location>
</feature>
<evidence type="ECO:0000313" key="7">
    <source>
        <dbReference type="EMBL" id="KEQ95730.1"/>
    </source>
</evidence>
<dbReference type="InterPro" id="IPR014440">
    <property type="entry name" value="HCCAis_GSTk"/>
</dbReference>
<gene>
    <name evidence="7" type="ORF">AUEXF2481DRAFT_4690</name>
</gene>
<accession>A0A074YDC4</accession>
<proteinExistence type="inferred from homology"/>
<evidence type="ECO:0000313" key="8">
    <source>
        <dbReference type="Proteomes" id="UP000030641"/>
    </source>
</evidence>
<dbReference type="GO" id="GO:0005739">
    <property type="term" value="C:mitochondrion"/>
    <property type="evidence" value="ECO:0007669"/>
    <property type="project" value="TreeGrafter"/>
</dbReference>
<dbReference type="GeneID" id="25368212"/>
<keyword evidence="8" id="KW-1185">Reference proteome</keyword>
<dbReference type="HOGENOM" id="CLU_069253_1_4_1"/>
<dbReference type="InterPro" id="IPR051924">
    <property type="entry name" value="GST_Kappa/NadH"/>
</dbReference>
<comment type="catalytic activity">
    <reaction evidence="3 4">
        <text>RX + glutathione = an S-substituted glutathione + a halide anion + H(+)</text>
        <dbReference type="Rhea" id="RHEA:16437"/>
        <dbReference type="ChEBI" id="CHEBI:15378"/>
        <dbReference type="ChEBI" id="CHEBI:16042"/>
        <dbReference type="ChEBI" id="CHEBI:17792"/>
        <dbReference type="ChEBI" id="CHEBI:57925"/>
        <dbReference type="ChEBI" id="CHEBI:90779"/>
        <dbReference type="EC" id="2.5.1.18"/>
    </reaction>
</comment>
<dbReference type="GO" id="GO:0006749">
    <property type="term" value="P:glutathione metabolic process"/>
    <property type="evidence" value="ECO:0007669"/>
    <property type="project" value="TreeGrafter"/>
</dbReference>
<evidence type="ECO:0000256" key="4">
    <source>
        <dbReference type="PIRNR" id="PIRNR006386"/>
    </source>
</evidence>
<dbReference type="RefSeq" id="XP_013344071.1">
    <property type="nucleotide sequence ID" value="XM_013488617.1"/>
</dbReference>
<dbReference type="Gene3D" id="3.40.30.10">
    <property type="entry name" value="Glutaredoxin"/>
    <property type="match status" value="1"/>
</dbReference>
<dbReference type="InterPro" id="IPR001853">
    <property type="entry name" value="DSBA-like_thioredoxin_dom"/>
</dbReference>
<evidence type="ECO:0000256" key="1">
    <source>
        <dbReference type="ARBA" id="ARBA00006494"/>
    </source>
</evidence>
<comment type="similarity">
    <text evidence="1 4">Belongs to the GST superfamily. Kappa family.</text>
</comment>
<keyword evidence="2 4" id="KW-0808">Transferase</keyword>
<dbReference type="PANTHER" id="PTHR42943:SF2">
    <property type="entry name" value="GLUTATHIONE S-TRANSFERASE KAPPA 1"/>
    <property type="match status" value="1"/>
</dbReference>
<evidence type="ECO:0000256" key="5">
    <source>
        <dbReference type="PIRSR" id="PIRSR006386-1"/>
    </source>
</evidence>
<evidence type="ECO:0000259" key="6">
    <source>
        <dbReference type="Pfam" id="PF01323"/>
    </source>
</evidence>
<dbReference type="GO" id="GO:0004364">
    <property type="term" value="F:glutathione transferase activity"/>
    <property type="evidence" value="ECO:0007669"/>
    <property type="project" value="UniProtKB-UniRule"/>
</dbReference>
<dbReference type="InParanoid" id="A0A074YDC4"/>
<dbReference type="GO" id="GO:0004602">
    <property type="term" value="F:glutathione peroxidase activity"/>
    <property type="evidence" value="ECO:0007669"/>
    <property type="project" value="TreeGrafter"/>
</dbReference>
<reference evidence="7 8" key="1">
    <citation type="journal article" date="2014" name="BMC Genomics">
        <title>Genome sequencing of four Aureobasidium pullulans varieties: biotechnological potential, stress tolerance, and description of new species.</title>
        <authorList>
            <person name="Gostin Ar C."/>
            <person name="Ohm R.A."/>
            <person name="Kogej T."/>
            <person name="Sonjak S."/>
            <person name="Turk M."/>
            <person name="Zajc J."/>
            <person name="Zalar P."/>
            <person name="Grube M."/>
            <person name="Sun H."/>
            <person name="Han J."/>
            <person name="Sharma A."/>
            <person name="Chiniquy J."/>
            <person name="Ngan C.Y."/>
            <person name="Lipzen A."/>
            <person name="Barry K."/>
            <person name="Grigoriev I.V."/>
            <person name="Gunde-Cimerman N."/>
        </authorList>
    </citation>
    <scope>NUCLEOTIDE SEQUENCE [LARGE SCALE GENOMIC DNA]</scope>
    <source>
        <strain evidence="7 8">EXF-2481</strain>
    </source>
</reference>
<dbReference type="EMBL" id="KL584758">
    <property type="protein sequence ID" value="KEQ95730.1"/>
    <property type="molecule type" value="Genomic_DNA"/>
</dbReference>
<dbReference type="STRING" id="1043005.A0A074YDC4"/>